<dbReference type="InterPro" id="IPR034603">
    <property type="entry name" value="Dipeptide_epimerase"/>
</dbReference>
<dbReference type="EC" id="5.1.1.-" evidence="5"/>
<comment type="similarity">
    <text evidence="1 5">Belongs to the mandelate racemase/muconate lactonizing enzyme family.</text>
</comment>
<comment type="cofactor">
    <cofactor evidence="5">
        <name>Mg(2+)</name>
        <dbReference type="ChEBI" id="CHEBI:18420"/>
    </cofactor>
    <text evidence="5">Binds 1 Mg(2+) ion per subunit.</text>
</comment>
<dbReference type="InterPro" id="IPR036849">
    <property type="entry name" value="Enolase-like_C_sf"/>
</dbReference>
<reference evidence="7 8" key="1">
    <citation type="submission" date="2021-01" db="EMBL/GenBank/DDBJ databases">
        <title>Genome public.</title>
        <authorList>
            <person name="Liu C."/>
            <person name="Sun Q."/>
        </authorList>
    </citation>
    <scope>NUCLEOTIDE SEQUENCE [LARGE SCALE GENOMIC DNA]</scope>
    <source>
        <strain evidence="7 8">YIM B02515</strain>
    </source>
</reference>
<dbReference type="SFLD" id="SFLDG00180">
    <property type="entry name" value="muconate_cycloisomerase"/>
    <property type="match status" value="1"/>
</dbReference>
<evidence type="ECO:0000256" key="2">
    <source>
        <dbReference type="ARBA" id="ARBA00022723"/>
    </source>
</evidence>
<dbReference type="Gene3D" id="3.20.20.120">
    <property type="entry name" value="Enolase-like C-terminal domain"/>
    <property type="match status" value="1"/>
</dbReference>
<name>A0ABS1TA76_9CLOT</name>
<dbReference type="Proteomes" id="UP000632377">
    <property type="component" value="Unassembled WGS sequence"/>
</dbReference>
<keyword evidence="3 5" id="KW-0460">Magnesium</keyword>
<evidence type="ECO:0000259" key="6">
    <source>
        <dbReference type="SMART" id="SM00922"/>
    </source>
</evidence>
<dbReference type="InterPro" id="IPR013342">
    <property type="entry name" value="Mandelate_racemase_C"/>
</dbReference>
<keyword evidence="2 5" id="KW-0479">Metal-binding</keyword>
<dbReference type="PANTHER" id="PTHR48073:SF2">
    <property type="entry name" value="O-SUCCINYLBENZOATE SYNTHASE"/>
    <property type="match status" value="1"/>
</dbReference>
<evidence type="ECO:0000256" key="5">
    <source>
        <dbReference type="RuleBase" id="RU366006"/>
    </source>
</evidence>
<dbReference type="SUPFAM" id="SSF54826">
    <property type="entry name" value="Enolase N-terminal domain-like"/>
    <property type="match status" value="1"/>
</dbReference>
<feature type="domain" description="Mandelate racemase/muconate lactonizing enzyme C-terminal" evidence="6">
    <location>
        <begin position="141"/>
        <end position="239"/>
    </location>
</feature>
<dbReference type="SUPFAM" id="SSF51604">
    <property type="entry name" value="Enolase C-terminal domain-like"/>
    <property type="match status" value="1"/>
</dbReference>
<dbReference type="SFLD" id="SFLDS00001">
    <property type="entry name" value="Enolase"/>
    <property type="match status" value="1"/>
</dbReference>
<evidence type="ECO:0000256" key="1">
    <source>
        <dbReference type="ARBA" id="ARBA00008031"/>
    </source>
</evidence>
<dbReference type="InterPro" id="IPR029065">
    <property type="entry name" value="Enolase_C-like"/>
</dbReference>
<dbReference type="Pfam" id="PF13378">
    <property type="entry name" value="MR_MLE_C"/>
    <property type="match status" value="1"/>
</dbReference>
<dbReference type="SFLD" id="SFLDF00009">
    <property type="entry name" value="o-succinylbenzoate_synthase"/>
    <property type="match status" value="1"/>
</dbReference>
<dbReference type="Pfam" id="PF02746">
    <property type="entry name" value="MR_MLE_N"/>
    <property type="match status" value="1"/>
</dbReference>
<gene>
    <name evidence="7" type="ORF">JK636_10850</name>
</gene>
<keyword evidence="4 5" id="KW-0413">Isomerase</keyword>
<evidence type="ECO:0000313" key="7">
    <source>
        <dbReference type="EMBL" id="MBL4936258.1"/>
    </source>
</evidence>
<dbReference type="EMBL" id="JAESWC010000004">
    <property type="protein sequence ID" value="MBL4936258.1"/>
    <property type="molecule type" value="Genomic_DNA"/>
</dbReference>
<dbReference type="PANTHER" id="PTHR48073">
    <property type="entry name" value="O-SUCCINYLBENZOATE SYNTHASE-RELATED"/>
    <property type="match status" value="1"/>
</dbReference>
<dbReference type="RefSeq" id="WP_202748965.1">
    <property type="nucleotide sequence ID" value="NZ_JAESWC010000004.1"/>
</dbReference>
<dbReference type="CDD" id="cd03319">
    <property type="entry name" value="L-Ala-DL-Glu_epimerase"/>
    <property type="match status" value="1"/>
</dbReference>
<evidence type="ECO:0000313" key="8">
    <source>
        <dbReference type="Proteomes" id="UP000632377"/>
    </source>
</evidence>
<evidence type="ECO:0000256" key="3">
    <source>
        <dbReference type="ARBA" id="ARBA00022842"/>
    </source>
</evidence>
<keyword evidence="8" id="KW-1185">Reference proteome</keyword>
<dbReference type="Gene3D" id="3.30.390.10">
    <property type="entry name" value="Enolase-like, N-terminal domain"/>
    <property type="match status" value="1"/>
</dbReference>
<dbReference type="InterPro" id="IPR029017">
    <property type="entry name" value="Enolase-like_N"/>
</dbReference>
<organism evidence="7 8">
    <name type="scientific">Clostridium rhizosphaerae</name>
    <dbReference type="NCBI Taxonomy" id="2803861"/>
    <lineage>
        <taxon>Bacteria</taxon>
        <taxon>Bacillati</taxon>
        <taxon>Bacillota</taxon>
        <taxon>Clostridia</taxon>
        <taxon>Eubacteriales</taxon>
        <taxon>Clostridiaceae</taxon>
        <taxon>Clostridium</taxon>
    </lineage>
</organism>
<accession>A0ABS1TA76</accession>
<proteinExistence type="inferred from homology"/>
<dbReference type="SMART" id="SM00922">
    <property type="entry name" value="MR_MLE"/>
    <property type="match status" value="1"/>
</dbReference>
<evidence type="ECO:0000256" key="4">
    <source>
        <dbReference type="ARBA" id="ARBA00023235"/>
    </source>
</evidence>
<comment type="caution">
    <text evidence="7">The sequence shown here is derived from an EMBL/GenBank/DDBJ whole genome shotgun (WGS) entry which is preliminary data.</text>
</comment>
<protein>
    <recommendedName>
        <fullName evidence="5">Dipeptide epimerase</fullName>
        <ecNumber evidence="5">5.1.1.-</ecNumber>
    </recommendedName>
</protein>
<sequence>MKIKDIKIGKVSTPLKKPFKTALREVKTAEEIVIKVETDTCEIGFGSAPPTAVITGDIEASIEGAIKGIIKPKLVGMDIDNIEDIMSVLNGSMIKNTSAKAAVDMAIYDLFGKKYNIPLYKFFGGFRNSITTDITISVNSPEEMAQDSIEAVNAGFSILKTKVGTDVYKDIERVKAIREAVGKNITIRVDANQGWKPKEAVRIIRRFEDMGLGIELVEQPVKYWDLEGLKFVTDNVATDILADEAVFGPFEAMKLIQLRAADLINIKLMKCGGLYNAAKICAIAETMGIECMMGCMLEGKIGITAAASFTGGKKNITKADLDTVNLMAEDPVIGGAKFEGDKVILLDEPGLGVKDVIGWQEI</sequence>
<dbReference type="InterPro" id="IPR013341">
    <property type="entry name" value="Mandelate_racemase_N_dom"/>
</dbReference>